<sequence>MGNNKSKTVNITTAPISKDSTEIGVGKVIGIEDSDHVKQQSNSDEIIDFVNPEPVIEKDKKETLIKRIKFRSFSFGKKDKQKILIESGNTDVEVGKNNEKEKFPEIILEEENMRKIPKQNEEGFENTGSNVSFECFGNEPMTENLLHENKLEKIAKPDDDIKTDKQEDFNSKMFENVQNTELPPLPQSPPPPHVMNFVGSVINKSFDFKETSELTTQNNLDISPVHLLFTNCDTEMEGDKTNMNNSVGENVEIPITKDCLTGDGSETKKLINECTSYTASNITEGNTVIDIIKPMTDVIDELLEEASDQVSHLKNTSNEEPQVKIIDRNIQILHMENQDNFTVDTKKYDLQVTDKNIVEKINVLTNDLI</sequence>
<evidence type="ECO:0000313" key="2">
    <source>
        <dbReference type="EMBL" id="SSX24783.1"/>
    </source>
</evidence>
<reference evidence="1" key="1">
    <citation type="submission" date="2018-04" db="EMBL/GenBank/DDBJ databases">
        <authorList>
            <person name="Go L.Y."/>
            <person name="Mitchell J.A."/>
        </authorList>
    </citation>
    <scope>NUCLEOTIDE SEQUENCE</scope>
    <source>
        <tissue evidence="1">Whole organism</tissue>
    </source>
</reference>
<dbReference type="EMBL" id="UFQT01000499">
    <property type="protein sequence ID" value="SSX24783.1"/>
    <property type="molecule type" value="Genomic_DNA"/>
</dbReference>
<proteinExistence type="predicted"/>
<protein>
    <submittedName>
        <fullName evidence="1">CSON011422 protein</fullName>
    </submittedName>
</protein>
<gene>
    <name evidence="1" type="primary">CSON011422</name>
</gene>
<reference evidence="2" key="2">
    <citation type="submission" date="2018-07" db="EMBL/GenBank/DDBJ databases">
        <authorList>
            <person name="Quirk P.G."/>
            <person name="Krulwich T.A."/>
        </authorList>
    </citation>
    <scope>NUCLEOTIDE SEQUENCE</scope>
</reference>
<dbReference type="VEuPathDB" id="VectorBase:CSON011422"/>
<organism evidence="1">
    <name type="scientific">Culicoides sonorensis</name>
    <name type="common">Biting midge</name>
    <dbReference type="NCBI Taxonomy" id="179676"/>
    <lineage>
        <taxon>Eukaryota</taxon>
        <taxon>Metazoa</taxon>
        <taxon>Ecdysozoa</taxon>
        <taxon>Arthropoda</taxon>
        <taxon>Hexapoda</taxon>
        <taxon>Insecta</taxon>
        <taxon>Pterygota</taxon>
        <taxon>Neoptera</taxon>
        <taxon>Endopterygota</taxon>
        <taxon>Diptera</taxon>
        <taxon>Nematocera</taxon>
        <taxon>Chironomoidea</taxon>
        <taxon>Ceratopogonidae</taxon>
        <taxon>Ceratopogoninae</taxon>
        <taxon>Culicoides</taxon>
        <taxon>Monoculicoides</taxon>
    </lineage>
</organism>
<name>A0A336KIX1_CULSO</name>
<dbReference type="EMBL" id="UFQS01000499">
    <property type="protein sequence ID" value="SSX04419.1"/>
    <property type="molecule type" value="Genomic_DNA"/>
</dbReference>
<accession>A0A336KIX1</accession>
<evidence type="ECO:0000313" key="1">
    <source>
        <dbReference type="EMBL" id="SSX04419.1"/>
    </source>
</evidence>
<dbReference type="AlphaFoldDB" id="A0A336KIX1"/>